<dbReference type="InterPro" id="IPR012677">
    <property type="entry name" value="Nucleotide-bd_a/b_plait_sf"/>
</dbReference>
<feature type="compositionally biased region" description="Basic residues" evidence="5">
    <location>
        <begin position="453"/>
        <end position="463"/>
    </location>
</feature>
<dbReference type="PROSITE" id="PS50102">
    <property type="entry name" value="RRM"/>
    <property type="match status" value="1"/>
</dbReference>
<evidence type="ECO:0000256" key="2">
    <source>
        <dbReference type="ARBA" id="ARBA00022884"/>
    </source>
</evidence>
<dbReference type="CDD" id="cd12307">
    <property type="entry name" value="RRM_NIFK_like"/>
    <property type="match status" value="1"/>
</dbReference>
<feature type="compositionally biased region" description="Basic and acidic residues" evidence="5">
    <location>
        <begin position="383"/>
        <end position="392"/>
    </location>
</feature>
<evidence type="ECO:0000256" key="3">
    <source>
        <dbReference type="ARBA" id="ARBA00023242"/>
    </source>
</evidence>
<feature type="compositionally biased region" description="Basic residues" evidence="5">
    <location>
        <begin position="419"/>
        <end position="428"/>
    </location>
</feature>
<dbReference type="EMBL" id="MU404351">
    <property type="protein sequence ID" value="KAI1616238.1"/>
    <property type="molecule type" value="Genomic_DNA"/>
</dbReference>
<feature type="region of interest" description="Disordered" evidence="5">
    <location>
        <begin position="1"/>
        <end position="173"/>
    </location>
</feature>
<feature type="domain" description="RRM" evidence="6">
    <location>
        <begin position="226"/>
        <end position="304"/>
    </location>
</feature>
<feature type="compositionally biased region" description="Basic residues" evidence="5">
    <location>
        <begin position="91"/>
        <end position="101"/>
    </location>
</feature>
<dbReference type="SMART" id="SM00360">
    <property type="entry name" value="RRM"/>
    <property type="match status" value="1"/>
</dbReference>
<feature type="compositionally biased region" description="Basic and acidic residues" evidence="5">
    <location>
        <begin position="661"/>
        <end position="671"/>
    </location>
</feature>
<evidence type="ECO:0000313" key="7">
    <source>
        <dbReference type="EMBL" id="KAI1616238.1"/>
    </source>
</evidence>
<accession>A0AAN6IG31</accession>
<dbReference type="GO" id="GO:0005730">
    <property type="term" value="C:nucleolus"/>
    <property type="evidence" value="ECO:0007669"/>
    <property type="project" value="UniProtKB-SubCell"/>
</dbReference>
<dbReference type="InterPro" id="IPR035979">
    <property type="entry name" value="RBD_domain_sf"/>
</dbReference>
<dbReference type="SUPFAM" id="SSF54928">
    <property type="entry name" value="RNA-binding domain, RBD"/>
    <property type="match status" value="1"/>
</dbReference>
<proteinExistence type="predicted"/>
<evidence type="ECO:0000256" key="1">
    <source>
        <dbReference type="ARBA" id="ARBA00004604"/>
    </source>
</evidence>
<sequence>MGEKKRKDSSGAADMVPKKSKKSISADATEATETTLTSMPSGDPVLNGKKSKKSSESAPVTSAKTSRKRAADFMDGEENAPATSESAASVKKPKTKKSKKGKHDELLSADGINGVVEHSGDQDLETATSHKPVSTSMQAEAERTVEHELEDEFAGLDAEDGRDEEEDEVDEDDNAAALLAGFDSDTEDRQEDKGLNLTTTPALSMDKKTRKKLTKLAGRDSHAESGTVYVGRIPHGFYETEMKEYFSQFGDISRLRLSRNKRTGASKHFAFIEFKSNEVAKIVASTMDNYLLFGHILKCKYAEPGSLHPDVWKGADKKFRKIPHEKLEREKLAAPKTVQQWEKKVDKERRKRELKAKKLKSLGIDMPEWTLASPSDALLQRLAAEEETKQVEDAESAPAGLIEPPEGLPKDEIAIKESKKSKKDKKKKVDAEPAAEAETLVDQETPAEAKPKAAAKKDKKKKKADLEPATQAVEEAPAVEEVEVKADMKVKKDKKEKKEKKDKKKTPTEELREAGQAAMDAAVTHINELADQAEKKSRKDRASRKAAQEPAEPAAEESTTADVAEPEDEPEAEPESEAAMDTSADFISLGAAADDIPAWKKERKEKKAEKKAKKDRKNLVKARGPKSGLVSSKPKTDPTAMGRGGVPLLGKDKYNKAKRQEHKEMKKELQSKRGGRRAS</sequence>
<feature type="compositionally biased region" description="Acidic residues" evidence="5">
    <location>
        <begin position="148"/>
        <end position="173"/>
    </location>
</feature>
<feature type="compositionally biased region" description="Basic and acidic residues" evidence="5">
    <location>
        <begin position="408"/>
        <end position="418"/>
    </location>
</feature>
<dbReference type="Gene3D" id="3.30.70.330">
    <property type="match status" value="1"/>
</dbReference>
<dbReference type="Proteomes" id="UP001203852">
    <property type="component" value="Unassembled WGS sequence"/>
</dbReference>
<dbReference type="InterPro" id="IPR000504">
    <property type="entry name" value="RRM_dom"/>
</dbReference>
<name>A0AAN6IG31_9EURO</name>
<keyword evidence="8" id="KW-1185">Reference proteome</keyword>
<evidence type="ECO:0000313" key="8">
    <source>
        <dbReference type="Proteomes" id="UP001203852"/>
    </source>
</evidence>
<protein>
    <recommendedName>
        <fullName evidence="6">RRM domain-containing protein</fullName>
    </recommendedName>
</protein>
<comment type="caution">
    <text evidence="7">The sequence shown here is derived from an EMBL/GenBank/DDBJ whole genome shotgun (WGS) entry which is preliminary data.</text>
</comment>
<feature type="region of interest" description="Disordered" evidence="5">
    <location>
        <begin position="383"/>
        <end position="679"/>
    </location>
</feature>
<dbReference type="PANTHER" id="PTHR46754">
    <property type="entry name" value="MKI67 FHA DOMAIN-INTERACTING NUCLEOLAR PHOSPHOPROTEIN"/>
    <property type="match status" value="1"/>
</dbReference>
<feature type="compositionally biased region" description="Basic residues" evidence="5">
    <location>
        <begin position="609"/>
        <end position="624"/>
    </location>
</feature>
<dbReference type="Pfam" id="PF00076">
    <property type="entry name" value="RRM_1"/>
    <property type="match status" value="1"/>
</dbReference>
<dbReference type="AlphaFoldDB" id="A0AAN6IG31"/>
<organism evidence="7 8">
    <name type="scientific">Exophiala viscosa</name>
    <dbReference type="NCBI Taxonomy" id="2486360"/>
    <lineage>
        <taxon>Eukaryota</taxon>
        <taxon>Fungi</taxon>
        <taxon>Dikarya</taxon>
        <taxon>Ascomycota</taxon>
        <taxon>Pezizomycotina</taxon>
        <taxon>Eurotiomycetes</taxon>
        <taxon>Chaetothyriomycetidae</taxon>
        <taxon>Chaetothyriales</taxon>
        <taxon>Herpotrichiellaceae</taxon>
        <taxon>Exophiala</taxon>
    </lineage>
</organism>
<feature type="compositionally biased region" description="Basic residues" evidence="5">
    <location>
        <begin position="491"/>
        <end position="504"/>
    </location>
</feature>
<reference evidence="7" key="1">
    <citation type="journal article" date="2022" name="bioRxiv">
        <title>Deciphering the potential niche of two novel black yeast fungi from a biological soil crust based on their genomes, phenotypes, and melanin regulation.</title>
        <authorList>
            <consortium name="DOE Joint Genome Institute"/>
            <person name="Carr E.C."/>
            <person name="Barton Q."/>
            <person name="Grambo S."/>
            <person name="Sullivan M."/>
            <person name="Renfro C.M."/>
            <person name="Kuo A."/>
            <person name="Pangilinan J."/>
            <person name="Lipzen A."/>
            <person name="Keymanesh K."/>
            <person name="Savage E."/>
            <person name="Barry K."/>
            <person name="Grigoriev I.V."/>
            <person name="Riekhof W.R."/>
            <person name="Harris S.S."/>
        </authorList>
    </citation>
    <scope>NUCLEOTIDE SEQUENCE</scope>
    <source>
        <strain evidence="7">JF 03-4F</strain>
    </source>
</reference>
<gene>
    <name evidence="7" type="ORF">EDD36DRAFT_461129</name>
</gene>
<feature type="compositionally biased region" description="Low complexity" evidence="5">
    <location>
        <begin position="28"/>
        <end position="37"/>
    </location>
</feature>
<evidence type="ECO:0000256" key="5">
    <source>
        <dbReference type="SAM" id="MobiDB-lite"/>
    </source>
</evidence>
<keyword evidence="2 4" id="KW-0694">RNA-binding</keyword>
<feature type="compositionally biased region" description="Acidic residues" evidence="5">
    <location>
        <begin position="564"/>
        <end position="578"/>
    </location>
</feature>
<feature type="compositionally biased region" description="Polar residues" evidence="5">
    <location>
        <begin position="125"/>
        <end position="138"/>
    </location>
</feature>
<comment type="subcellular location">
    <subcellularLocation>
        <location evidence="1">Nucleus</location>
        <location evidence="1">Nucleolus</location>
    </subcellularLocation>
</comment>
<keyword evidence="3" id="KW-0539">Nucleus</keyword>
<evidence type="ECO:0000256" key="4">
    <source>
        <dbReference type="PROSITE-ProRule" id="PRU00176"/>
    </source>
</evidence>
<evidence type="ECO:0000259" key="6">
    <source>
        <dbReference type="PROSITE" id="PS50102"/>
    </source>
</evidence>
<feature type="compositionally biased region" description="Low complexity" evidence="5">
    <location>
        <begin position="467"/>
        <end position="476"/>
    </location>
</feature>
<feature type="compositionally biased region" description="Basic and acidic residues" evidence="5">
    <location>
        <begin position="597"/>
        <end position="608"/>
    </location>
</feature>
<feature type="compositionally biased region" description="Low complexity" evidence="5">
    <location>
        <begin position="548"/>
        <end position="563"/>
    </location>
</feature>
<dbReference type="GO" id="GO:0003723">
    <property type="term" value="F:RNA binding"/>
    <property type="evidence" value="ECO:0007669"/>
    <property type="project" value="UniProtKB-UniRule"/>
</dbReference>